<protein>
    <submittedName>
        <fullName evidence="2">Uncharacterized protein</fullName>
    </submittedName>
</protein>
<feature type="region of interest" description="Disordered" evidence="1">
    <location>
        <begin position="60"/>
        <end position="129"/>
    </location>
</feature>
<dbReference type="EMBL" id="BAAANY010000008">
    <property type="protein sequence ID" value="GAA1673180.1"/>
    <property type="molecule type" value="Genomic_DNA"/>
</dbReference>
<sequence length="129" mass="14348">MPNSPQQSPDDWTAELEKSKMKTILEVEAKMGREVNTRPHKDAVLPIHAIFERQLVGKGIPEYFPGTSEDDSPGRSLNAEQSDDPAVEALRPASRESGAPQTDTADQFSNFSPRDGYIPDEDDDYSDLR</sequence>
<comment type="caution">
    <text evidence="2">The sequence shown here is derived from an EMBL/GenBank/DDBJ whole genome shotgun (WGS) entry which is preliminary data.</text>
</comment>
<organism evidence="2 3">
    <name type="scientific">Fodinicola feengrottensis</name>
    <dbReference type="NCBI Taxonomy" id="435914"/>
    <lineage>
        <taxon>Bacteria</taxon>
        <taxon>Bacillati</taxon>
        <taxon>Actinomycetota</taxon>
        <taxon>Actinomycetes</taxon>
        <taxon>Mycobacteriales</taxon>
        <taxon>Fodinicola</taxon>
    </lineage>
</organism>
<accession>A0ABN2GLI2</accession>
<keyword evidence="3" id="KW-1185">Reference proteome</keyword>
<evidence type="ECO:0000313" key="3">
    <source>
        <dbReference type="Proteomes" id="UP001500618"/>
    </source>
</evidence>
<name>A0ABN2GLI2_9ACTN</name>
<feature type="compositionally biased region" description="Polar residues" evidence="1">
    <location>
        <begin position="99"/>
        <end position="112"/>
    </location>
</feature>
<reference evidence="2 3" key="1">
    <citation type="journal article" date="2019" name="Int. J. Syst. Evol. Microbiol.">
        <title>The Global Catalogue of Microorganisms (GCM) 10K type strain sequencing project: providing services to taxonomists for standard genome sequencing and annotation.</title>
        <authorList>
            <consortium name="The Broad Institute Genomics Platform"/>
            <consortium name="The Broad Institute Genome Sequencing Center for Infectious Disease"/>
            <person name="Wu L."/>
            <person name="Ma J."/>
        </authorList>
    </citation>
    <scope>NUCLEOTIDE SEQUENCE [LARGE SCALE GENOMIC DNA]</scope>
    <source>
        <strain evidence="2 3">JCM 14718</strain>
    </source>
</reference>
<feature type="compositionally biased region" description="Acidic residues" evidence="1">
    <location>
        <begin position="118"/>
        <end position="129"/>
    </location>
</feature>
<proteinExistence type="predicted"/>
<dbReference type="Proteomes" id="UP001500618">
    <property type="component" value="Unassembled WGS sequence"/>
</dbReference>
<evidence type="ECO:0000313" key="2">
    <source>
        <dbReference type="EMBL" id="GAA1673180.1"/>
    </source>
</evidence>
<gene>
    <name evidence="2" type="ORF">GCM10009765_23120</name>
</gene>
<evidence type="ECO:0000256" key="1">
    <source>
        <dbReference type="SAM" id="MobiDB-lite"/>
    </source>
</evidence>